<dbReference type="Proteomes" id="UP000215355">
    <property type="component" value="Chromosome 1"/>
</dbReference>
<evidence type="ECO:0000256" key="2">
    <source>
        <dbReference type="SAM" id="SignalP"/>
    </source>
</evidence>
<feature type="signal peptide" evidence="2">
    <location>
        <begin position="1"/>
        <end position="22"/>
    </location>
</feature>
<keyword evidence="2" id="KW-0732">Signal</keyword>
<protein>
    <submittedName>
        <fullName evidence="3">Collagen triple helix repeat (20 copies)</fullName>
    </submittedName>
</protein>
<evidence type="ECO:0000313" key="4">
    <source>
        <dbReference type="Proteomes" id="UP000215355"/>
    </source>
</evidence>
<dbReference type="AlphaFoldDB" id="A0AAJ5BZ23"/>
<feature type="chain" id="PRO_5042601823" evidence="2">
    <location>
        <begin position="23"/>
        <end position="296"/>
    </location>
</feature>
<feature type="compositionally biased region" description="Low complexity" evidence="1">
    <location>
        <begin position="100"/>
        <end position="115"/>
    </location>
</feature>
<name>A0AAJ5BZ23_9SPHI</name>
<accession>A0AAJ5BZ23</accession>
<dbReference type="RefSeq" id="WP_093100601.1">
    <property type="nucleotide sequence ID" value="NZ_DAMDLF010000029.1"/>
</dbReference>
<sequence>MKTKFLMILLAFIIFGAGSCKKGDQGEIGPEGAKGDKGDKGVTGAKGADGSMIYSGTAVPATSLGKNGDFYFRTTTGDLYGPKASSGWGSPTKLKGADGKNGTNGTNGSNGKNGSQFLSGTTIPAVTLGAVGDFYFNTAQMVLYGPKTSTGWGVGTNLKANVKIMYSGWRNVVRMVDTAFDNTRVRAAHIYEPQLTKEVLANSAILVYLDYGQGAYPLPYTSYAINRMSTITFHPKLRELVIMRMAYDGGPTISMSSYILYRYVIIPGNFYIAMKKRGVDLKDPVAVERAIQELKE</sequence>
<keyword evidence="3" id="KW-0176">Collagen</keyword>
<evidence type="ECO:0000256" key="1">
    <source>
        <dbReference type="SAM" id="MobiDB-lite"/>
    </source>
</evidence>
<evidence type="ECO:0000313" key="3">
    <source>
        <dbReference type="EMBL" id="SNV41508.1"/>
    </source>
</evidence>
<reference evidence="3 4" key="1">
    <citation type="submission" date="2017-06" db="EMBL/GenBank/DDBJ databases">
        <authorList>
            <consortium name="Pathogen Informatics"/>
        </authorList>
    </citation>
    <scope>NUCLEOTIDE SEQUENCE [LARGE SCALE GENOMIC DNA]</scope>
    <source>
        <strain evidence="3 4">NCTC12149</strain>
    </source>
</reference>
<gene>
    <name evidence="3" type="ORF">SAMEA4412673_00492</name>
</gene>
<dbReference type="EMBL" id="LT906468">
    <property type="protein sequence ID" value="SNV41508.1"/>
    <property type="molecule type" value="Genomic_DNA"/>
</dbReference>
<organism evidence="3 4">
    <name type="scientific">Sphingobacterium mizutaii</name>
    <dbReference type="NCBI Taxonomy" id="1010"/>
    <lineage>
        <taxon>Bacteria</taxon>
        <taxon>Pseudomonadati</taxon>
        <taxon>Bacteroidota</taxon>
        <taxon>Sphingobacteriia</taxon>
        <taxon>Sphingobacteriales</taxon>
        <taxon>Sphingobacteriaceae</taxon>
        <taxon>Sphingobacterium</taxon>
    </lineage>
</organism>
<feature type="region of interest" description="Disordered" evidence="1">
    <location>
        <begin position="83"/>
        <end position="115"/>
    </location>
</feature>
<dbReference type="PROSITE" id="PS51257">
    <property type="entry name" value="PROKAR_LIPOPROTEIN"/>
    <property type="match status" value="1"/>
</dbReference>
<proteinExistence type="predicted"/>
<dbReference type="KEGG" id="smiz:4412673_00492"/>